<protein>
    <submittedName>
        <fullName evidence="2">Uncharacterized protein</fullName>
    </submittedName>
</protein>
<gene>
    <name evidence="2" type="ORF">HaLaN_16484</name>
</gene>
<accession>A0A699ZA42</accession>
<dbReference type="Proteomes" id="UP000485058">
    <property type="component" value="Unassembled WGS sequence"/>
</dbReference>
<evidence type="ECO:0000313" key="3">
    <source>
        <dbReference type="Proteomes" id="UP000485058"/>
    </source>
</evidence>
<proteinExistence type="predicted"/>
<sequence>MFPTSTICSRWDEGGRGRRSGANVGAEVGGWGMTGIRGQGLACRTAADTVTMTASAASTCPPWQ</sequence>
<comment type="caution">
    <text evidence="2">The sequence shown here is derived from an EMBL/GenBank/DDBJ whole genome shotgun (WGS) entry which is preliminary data.</text>
</comment>
<feature type="region of interest" description="Disordered" evidence="1">
    <location>
        <begin position="1"/>
        <end position="28"/>
    </location>
</feature>
<reference evidence="2 3" key="1">
    <citation type="submission" date="2020-02" db="EMBL/GenBank/DDBJ databases">
        <title>Draft genome sequence of Haematococcus lacustris strain NIES-144.</title>
        <authorList>
            <person name="Morimoto D."/>
            <person name="Nakagawa S."/>
            <person name="Yoshida T."/>
            <person name="Sawayama S."/>
        </authorList>
    </citation>
    <scope>NUCLEOTIDE SEQUENCE [LARGE SCALE GENOMIC DNA]</scope>
    <source>
        <strain evidence="2 3">NIES-144</strain>
    </source>
</reference>
<evidence type="ECO:0000313" key="2">
    <source>
        <dbReference type="EMBL" id="GFH19527.1"/>
    </source>
</evidence>
<dbReference type="AlphaFoldDB" id="A0A699ZA42"/>
<organism evidence="2 3">
    <name type="scientific">Haematococcus lacustris</name>
    <name type="common">Green alga</name>
    <name type="synonym">Haematococcus pluvialis</name>
    <dbReference type="NCBI Taxonomy" id="44745"/>
    <lineage>
        <taxon>Eukaryota</taxon>
        <taxon>Viridiplantae</taxon>
        <taxon>Chlorophyta</taxon>
        <taxon>core chlorophytes</taxon>
        <taxon>Chlorophyceae</taxon>
        <taxon>CS clade</taxon>
        <taxon>Chlamydomonadales</taxon>
        <taxon>Haematococcaceae</taxon>
        <taxon>Haematococcus</taxon>
    </lineage>
</organism>
<name>A0A699ZA42_HAELA</name>
<dbReference type="EMBL" id="BLLF01001478">
    <property type="protein sequence ID" value="GFH19527.1"/>
    <property type="molecule type" value="Genomic_DNA"/>
</dbReference>
<evidence type="ECO:0000256" key="1">
    <source>
        <dbReference type="SAM" id="MobiDB-lite"/>
    </source>
</evidence>
<keyword evidence="3" id="KW-1185">Reference proteome</keyword>